<gene>
    <name evidence="2" type="ORF">C447_08443</name>
</gene>
<dbReference type="Proteomes" id="UP000011566">
    <property type="component" value="Unassembled WGS sequence"/>
</dbReference>
<dbReference type="EMBL" id="AOMB01000023">
    <property type="protein sequence ID" value="EMA38837.1"/>
    <property type="molecule type" value="Genomic_DNA"/>
</dbReference>
<evidence type="ECO:0000313" key="2">
    <source>
        <dbReference type="EMBL" id="EMA38837.1"/>
    </source>
</evidence>
<proteinExistence type="predicted"/>
<feature type="transmembrane region" description="Helical" evidence="1">
    <location>
        <begin position="129"/>
        <end position="148"/>
    </location>
</feature>
<feature type="transmembrane region" description="Helical" evidence="1">
    <location>
        <begin position="205"/>
        <end position="222"/>
    </location>
</feature>
<feature type="transmembrane region" description="Helical" evidence="1">
    <location>
        <begin position="368"/>
        <end position="385"/>
    </location>
</feature>
<organism evidence="2 3">
    <name type="scientific">Halococcus hamelinensis 100A6</name>
    <dbReference type="NCBI Taxonomy" id="1132509"/>
    <lineage>
        <taxon>Archaea</taxon>
        <taxon>Methanobacteriati</taxon>
        <taxon>Methanobacteriota</taxon>
        <taxon>Stenosarchaea group</taxon>
        <taxon>Halobacteria</taxon>
        <taxon>Halobacteriales</taxon>
        <taxon>Halococcaceae</taxon>
        <taxon>Halococcus</taxon>
    </lineage>
</organism>
<feature type="transmembrane region" description="Helical" evidence="1">
    <location>
        <begin position="269"/>
        <end position="295"/>
    </location>
</feature>
<sequence length="387" mass="41350">MIRRFSSGPDAVVGVALLLRLFAIPLSLLQINPYSTADVIGFTRRAARIGTGFQNGEILIGALYRGGETTLISFFLGGGGATFSVSEYWALWISPFWLLPGPSIIYAHIGVALLGALAVYNIYAIGRYYHSSAAGVLAALPVAVYPSYILIQSTLLREVAMIAGITTAAHLLICPPRQLSRPVSTVGAILVLMVIAPLRPENVPLYLLTLAISAVTMTLQHLDADWRTSGAIAVGAVAVIGIVGADLLQSAIDRLGRIHELRATGRTAYLTGVEFNTIAEAIQFGPVGVVYFLYSPMPWMIGTGPDVVIALQAIGNIAFTIAVLWGIRYAFRRAPATTITLSVGFLAAVGLYGVVSANVGTSVRHRQMFLWIVYLFGAIGVVQQFRS</sequence>
<comment type="caution">
    <text evidence="2">The sequence shown here is derived from an EMBL/GenBank/DDBJ whole genome shotgun (WGS) entry which is preliminary data.</text>
</comment>
<feature type="transmembrane region" description="Helical" evidence="1">
    <location>
        <begin position="104"/>
        <end position="123"/>
    </location>
</feature>
<feature type="transmembrane region" description="Helical" evidence="1">
    <location>
        <begin position="179"/>
        <end position="198"/>
    </location>
</feature>
<dbReference type="PATRIC" id="fig|1132509.6.peg.1909"/>
<evidence type="ECO:0008006" key="4">
    <source>
        <dbReference type="Google" id="ProtNLM"/>
    </source>
</evidence>
<keyword evidence="1" id="KW-0812">Transmembrane</keyword>
<dbReference type="AlphaFoldDB" id="M0LZ41"/>
<reference evidence="2 3" key="1">
    <citation type="journal article" date="2014" name="PLoS Genet.">
        <title>Phylogenetically driven sequencing of extremely halophilic archaea reveals strategies for static and dynamic osmo-response.</title>
        <authorList>
            <person name="Becker E.A."/>
            <person name="Seitzer P.M."/>
            <person name="Tritt A."/>
            <person name="Larsen D."/>
            <person name="Krusor M."/>
            <person name="Yao A.I."/>
            <person name="Wu D."/>
            <person name="Madern D."/>
            <person name="Eisen J.A."/>
            <person name="Darling A.E."/>
            <person name="Facciotti M.T."/>
        </authorList>
    </citation>
    <scope>NUCLEOTIDE SEQUENCE [LARGE SCALE GENOMIC DNA]</scope>
    <source>
        <strain evidence="2 3">100A6</strain>
    </source>
</reference>
<keyword evidence="1" id="KW-0472">Membrane</keyword>
<accession>M0LZ41</accession>
<feature type="transmembrane region" description="Helical" evidence="1">
    <location>
        <begin position="339"/>
        <end position="356"/>
    </location>
</feature>
<protein>
    <recommendedName>
        <fullName evidence="4">Glycosyltransferase RgtA/B/C/D-like domain-containing protein</fullName>
    </recommendedName>
</protein>
<evidence type="ECO:0000256" key="1">
    <source>
        <dbReference type="SAM" id="Phobius"/>
    </source>
</evidence>
<dbReference type="eggNOG" id="arCOG08198">
    <property type="taxonomic scope" value="Archaea"/>
</dbReference>
<feature type="transmembrane region" description="Helical" evidence="1">
    <location>
        <begin position="71"/>
        <end position="92"/>
    </location>
</feature>
<evidence type="ECO:0000313" key="3">
    <source>
        <dbReference type="Proteomes" id="UP000011566"/>
    </source>
</evidence>
<keyword evidence="1" id="KW-1133">Transmembrane helix</keyword>
<feature type="transmembrane region" description="Helical" evidence="1">
    <location>
        <begin position="228"/>
        <end position="248"/>
    </location>
</feature>
<keyword evidence="3" id="KW-1185">Reference proteome</keyword>
<name>M0LZ41_9EURY</name>
<feature type="transmembrane region" description="Helical" evidence="1">
    <location>
        <begin position="307"/>
        <end position="327"/>
    </location>
</feature>